<dbReference type="Proteomes" id="UP000593564">
    <property type="component" value="Unassembled WGS sequence"/>
</dbReference>
<sequence>MELQNLKPIEIRKSKHYHRIGKKPNIETKSKPQTLEPKTQIPKRLAKNTQQKIDSAKCSKKRVQKNKKPTSTPCSERAPSSLFLLSLTFLQLN</sequence>
<comment type="caution">
    <text evidence="2">The sequence shown here is derived from an EMBL/GenBank/DDBJ whole genome shotgun (WGS) entry which is preliminary data.</text>
</comment>
<evidence type="ECO:0000313" key="2">
    <source>
        <dbReference type="EMBL" id="KAF5945728.1"/>
    </source>
</evidence>
<gene>
    <name evidence="2" type="ORF">HYC85_015956</name>
</gene>
<name>A0A7J7H200_CAMSI</name>
<dbReference type="AlphaFoldDB" id="A0A7J7H200"/>
<organism evidence="2 3">
    <name type="scientific">Camellia sinensis</name>
    <name type="common">Tea plant</name>
    <name type="synonym">Thea sinensis</name>
    <dbReference type="NCBI Taxonomy" id="4442"/>
    <lineage>
        <taxon>Eukaryota</taxon>
        <taxon>Viridiplantae</taxon>
        <taxon>Streptophyta</taxon>
        <taxon>Embryophyta</taxon>
        <taxon>Tracheophyta</taxon>
        <taxon>Spermatophyta</taxon>
        <taxon>Magnoliopsida</taxon>
        <taxon>eudicotyledons</taxon>
        <taxon>Gunneridae</taxon>
        <taxon>Pentapetalae</taxon>
        <taxon>asterids</taxon>
        <taxon>Ericales</taxon>
        <taxon>Theaceae</taxon>
        <taxon>Camellia</taxon>
    </lineage>
</organism>
<keyword evidence="3" id="KW-1185">Reference proteome</keyword>
<reference evidence="3" key="1">
    <citation type="journal article" date="2020" name="Nat. Commun.">
        <title>Genome assembly of wild tea tree DASZ reveals pedigree and selection history of tea varieties.</title>
        <authorList>
            <person name="Zhang W."/>
            <person name="Zhang Y."/>
            <person name="Qiu H."/>
            <person name="Guo Y."/>
            <person name="Wan H."/>
            <person name="Zhang X."/>
            <person name="Scossa F."/>
            <person name="Alseekh S."/>
            <person name="Zhang Q."/>
            <person name="Wang P."/>
            <person name="Xu L."/>
            <person name="Schmidt M.H."/>
            <person name="Jia X."/>
            <person name="Li D."/>
            <person name="Zhu A."/>
            <person name="Guo F."/>
            <person name="Chen W."/>
            <person name="Ni D."/>
            <person name="Usadel B."/>
            <person name="Fernie A.R."/>
            <person name="Wen W."/>
        </authorList>
    </citation>
    <scope>NUCLEOTIDE SEQUENCE [LARGE SCALE GENOMIC DNA]</scope>
    <source>
        <strain evidence="3">cv. G240</strain>
    </source>
</reference>
<dbReference type="EMBL" id="JACBKZ010000007">
    <property type="protein sequence ID" value="KAF5945728.1"/>
    <property type="molecule type" value="Genomic_DNA"/>
</dbReference>
<accession>A0A7J7H200</accession>
<feature type="compositionally biased region" description="Basic residues" evidence="1">
    <location>
        <begin position="13"/>
        <end position="22"/>
    </location>
</feature>
<reference evidence="2 3" key="2">
    <citation type="submission" date="2020-07" db="EMBL/GenBank/DDBJ databases">
        <title>Genome assembly of wild tea tree DASZ reveals pedigree and selection history of tea varieties.</title>
        <authorList>
            <person name="Zhang W."/>
        </authorList>
    </citation>
    <scope>NUCLEOTIDE SEQUENCE [LARGE SCALE GENOMIC DNA]</scope>
    <source>
        <strain evidence="3">cv. G240</strain>
        <tissue evidence="2">Leaf</tissue>
    </source>
</reference>
<feature type="region of interest" description="Disordered" evidence="1">
    <location>
        <begin position="1"/>
        <end position="77"/>
    </location>
</feature>
<feature type="compositionally biased region" description="Basic residues" evidence="1">
    <location>
        <begin position="58"/>
        <end position="68"/>
    </location>
</feature>
<evidence type="ECO:0000313" key="3">
    <source>
        <dbReference type="Proteomes" id="UP000593564"/>
    </source>
</evidence>
<proteinExistence type="predicted"/>
<protein>
    <submittedName>
        <fullName evidence="2">Uncharacterized protein</fullName>
    </submittedName>
</protein>
<evidence type="ECO:0000256" key="1">
    <source>
        <dbReference type="SAM" id="MobiDB-lite"/>
    </source>
</evidence>